<dbReference type="AlphaFoldDB" id="A0A974DTU4"/>
<evidence type="ECO:0000313" key="3">
    <source>
        <dbReference type="Proteomes" id="UP000694892"/>
    </source>
</evidence>
<reference evidence="3" key="1">
    <citation type="journal article" date="2016" name="Nature">
        <title>Genome evolution in the allotetraploid frog Xenopus laevis.</title>
        <authorList>
            <person name="Session A.M."/>
            <person name="Uno Y."/>
            <person name="Kwon T."/>
            <person name="Chapman J.A."/>
            <person name="Toyoda A."/>
            <person name="Takahashi S."/>
            <person name="Fukui A."/>
            <person name="Hikosaka A."/>
            <person name="Suzuki A."/>
            <person name="Kondo M."/>
            <person name="van Heeringen S.J."/>
            <person name="Quigley I."/>
            <person name="Heinz S."/>
            <person name="Ogino H."/>
            <person name="Ochi H."/>
            <person name="Hellsten U."/>
            <person name="Lyons J.B."/>
            <person name="Simakov O."/>
            <person name="Putnam N."/>
            <person name="Stites J."/>
            <person name="Kuroki Y."/>
            <person name="Tanaka T."/>
            <person name="Michiue T."/>
            <person name="Watanabe M."/>
            <person name="Bogdanovic O."/>
            <person name="Lister R."/>
            <person name="Georgiou G."/>
            <person name="Paranjpe S.S."/>
            <person name="van Kruijsbergen I."/>
            <person name="Shu S."/>
            <person name="Carlson J."/>
            <person name="Kinoshita T."/>
            <person name="Ohta Y."/>
            <person name="Mawaribuchi S."/>
            <person name="Jenkins J."/>
            <person name="Grimwood J."/>
            <person name="Schmutz J."/>
            <person name="Mitros T."/>
            <person name="Mozaffari S.V."/>
            <person name="Suzuki Y."/>
            <person name="Haramoto Y."/>
            <person name="Yamamoto T.S."/>
            <person name="Takagi C."/>
            <person name="Heald R."/>
            <person name="Miller K."/>
            <person name="Haudenschild C."/>
            <person name="Kitzman J."/>
            <person name="Nakayama T."/>
            <person name="Izutsu Y."/>
            <person name="Robert J."/>
            <person name="Fortriede J."/>
            <person name="Burns K."/>
            <person name="Lotay V."/>
            <person name="Karimi K."/>
            <person name="Yasuoka Y."/>
            <person name="Dichmann D.S."/>
            <person name="Flajnik M.F."/>
            <person name="Houston D.W."/>
            <person name="Shendure J."/>
            <person name="DuPasquier L."/>
            <person name="Vize P.D."/>
            <person name="Zorn A.M."/>
            <person name="Ito M."/>
            <person name="Marcotte E.M."/>
            <person name="Wallingford J.B."/>
            <person name="Ito Y."/>
            <person name="Asashima M."/>
            <person name="Ueno N."/>
            <person name="Matsuda Y."/>
            <person name="Veenstra G.J."/>
            <person name="Fujiyama A."/>
            <person name="Harland R.M."/>
            <person name="Taira M."/>
            <person name="Rokhsar D.S."/>
        </authorList>
    </citation>
    <scope>NUCLEOTIDE SEQUENCE [LARGE SCALE GENOMIC DNA]</scope>
    <source>
        <strain evidence="3">J</strain>
    </source>
</reference>
<evidence type="ECO:0000313" key="2">
    <source>
        <dbReference type="EMBL" id="OCT97375.1"/>
    </source>
</evidence>
<feature type="domain" description="Helix-turn-helix" evidence="1">
    <location>
        <begin position="1"/>
        <end position="46"/>
    </location>
</feature>
<dbReference type="PANTHER" id="PTHR21301:SF12">
    <property type="match status" value="1"/>
</dbReference>
<dbReference type="InterPro" id="IPR058912">
    <property type="entry name" value="HTH_animal"/>
</dbReference>
<dbReference type="PANTHER" id="PTHR21301">
    <property type="entry name" value="REVERSE TRANSCRIPTASE"/>
    <property type="match status" value="1"/>
</dbReference>
<proteinExistence type="predicted"/>
<sequence length="135" mass="15969">MHEGIPKGQYLRLRRICSSEEEYKHEAYKLYQRFKSRGYKTRCLHKQGALAQTREDLLYKPHGLKNPTIKQNNQGQTRLILTFNDNDRDVRSVIHKHWDILSKDPTLGQLVSPRPLITYRRNTSIGDLLTHSHYQ</sequence>
<evidence type="ECO:0000259" key="1">
    <source>
        <dbReference type="Pfam" id="PF26215"/>
    </source>
</evidence>
<dbReference type="Pfam" id="PF26215">
    <property type="entry name" value="HTH_animal"/>
    <property type="match status" value="1"/>
</dbReference>
<name>A0A974DTU4_XENLA</name>
<dbReference type="EMBL" id="CM004467">
    <property type="protein sequence ID" value="OCT97375.1"/>
    <property type="molecule type" value="Genomic_DNA"/>
</dbReference>
<organism evidence="2 3">
    <name type="scientific">Xenopus laevis</name>
    <name type="common">African clawed frog</name>
    <dbReference type="NCBI Taxonomy" id="8355"/>
    <lineage>
        <taxon>Eukaryota</taxon>
        <taxon>Metazoa</taxon>
        <taxon>Chordata</taxon>
        <taxon>Craniata</taxon>
        <taxon>Vertebrata</taxon>
        <taxon>Euteleostomi</taxon>
        <taxon>Amphibia</taxon>
        <taxon>Batrachia</taxon>
        <taxon>Anura</taxon>
        <taxon>Pipoidea</taxon>
        <taxon>Pipidae</taxon>
        <taxon>Xenopodinae</taxon>
        <taxon>Xenopus</taxon>
        <taxon>Xenopus</taxon>
    </lineage>
</organism>
<protein>
    <recommendedName>
        <fullName evidence="1">Helix-turn-helix domain-containing protein</fullName>
    </recommendedName>
</protein>
<gene>
    <name evidence="2" type="ORF">XELAEV_18009597mg</name>
</gene>
<accession>A0A974DTU4</accession>
<dbReference type="Proteomes" id="UP000694892">
    <property type="component" value="Chromosome 1S"/>
</dbReference>